<feature type="compositionally biased region" description="Basic and acidic residues" evidence="1">
    <location>
        <begin position="1"/>
        <end position="18"/>
    </location>
</feature>
<dbReference type="eggNOG" id="ENOG502S854">
    <property type="taxonomic scope" value="Eukaryota"/>
</dbReference>
<organism evidence="2">
    <name type="scientific">Talaromyces marneffei PM1</name>
    <dbReference type="NCBI Taxonomy" id="1077442"/>
    <lineage>
        <taxon>Eukaryota</taxon>
        <taxon>Fungi</taxon>
        <taxon>Dikarya</taxon>
        <taxon>Ascomycota</taxon>
        <taxon>Pezizomycotina</taxon>
        <taxon>Eurotiomycetes</taxon>
        <taxon>Eurotiomycetidae</taxon>
        <taxon>Eurotiales</taxon>
        <taxon>Trichocomaceae</taxon>
        <taxon>Talaromyces</taxon>
        <taxon>Talaromyces sect. Talaromyces</taxon>
    </lineage>
</organism>
<evidence type="ECO:0000256" key="1">
    <source>
        <dbReference type="SAM" id="MobiDB-lite"/>
    </source>
</evidence>
<dbReference type="AlphaFoldDB" id="A0A093VV90"/>
<sequence length="125" mass="13764">MSNREEREAEDLYERENDPSPVPGGEADNSYVGETNPNWSNIVPVQNDEADYDDPMQPPYSNSDEQLAQDEREAIDQSNVLGGDRLRHAKPRTTNAYNEGPGEDDLPTAVSQGQTGRSATGRAVE</sequence>
<comment type="caution">
    <text evidence="2">The sequence shown here is derived from an EMBL/GenBank/DDBJ whole genome shotgun (WGS) entry which is preliminary data.</text>
</comment>
<feature type="compositionally biased region" description="Polar residues" evidence="1">
    <location>
        <begin position="109"/>
        <end position="118"/>
    </location>
</feature>
<protein>
    <submittedName>
        <fullName evidence="2">Uncharacterized protein</fullName>
    </submittedName>
</protein>
<accession>A0A093VV90</accession>
<gene>
    <name evidence="2" type="ORF">GQ26_0072300</name>
</gene>
<feature type="region of interest" description="Disordered" evidence="1">
    <location>
        <begin position="1"/>
        <end position="125"/>
    </location>
</feature>
<name>A0A093VV90_TALMA</name>
<dbReference type="HOGENOM" id="CLU_139257_0_0_1"/>
<evidence type="ECO:0000313" key="2">
    <source>
        <dbReference type="EMBL" id="KFX50536.1"/>
    </source>
</evidence>
<feature type="compositionally biased region" description="Polar residues" evidence="1">
    <location>
        <begin position="32"/>
        <end position="44"/>
    </location>
</feature>
<dbReference type="EMBL" id="JPOX01000007">
    <property type="protein sequence ID" value="KFX50536.1"/>
    <property type="molecule type" value="Genomic_DNA"/>
</dbReference>
<proteinExistence type="predicted"/>
<reference evidence="2" key="1">
    <citation type="journal article" date="2014" name="PLoS Genet.">
        <title>Signature Gene Expression Reveals Novel Clues to the Molecular Mechanisms of Dimorphic Transition in Penicillium marneffei.</title>
        <authorList>
            <person name="Yang E."/>
            <person name="Wang G."/>
            <person name="Cai J."/>
            <person name="Woo P.C."/>
            <person name="Lau S.K."/>
            <person name="Yuen K.-Y."/>
            <person name="Chow W.-N."/>
            <person name="Lin X."/>
        </authorList>
    </citation>
    <scope>NUCLEOTIDE SEQUENCE [LARGE SCALE GENOMIC DNA]</scope>
    <source>
        <strain evidence="2">PM1</strain>
    </source>
</reference>